<reference evidence="2" key="1">
    <citation type="submission" date="2012-10" db="EMBL/GenBank/DDBJ databases">
        <authorList>
            <person name="Harkins D.M."/>
            <person name="Durkin A.S."/>
            <person name="Brinkac L.M."/>
            <person name="Haft D.H."/>
            <person name="Selengut J.D."/>
            <person name="Sanka R."/>
            <person name="DePew J."/>
            <person name="Purushe J."/>
            <person name="Matthias M.A."/>
            <person name="Vinetz J.M."/>
            <person name="Sutton G.G."/>
            <person name="Nierman W.C."/>
            <person name="Fouts D.E."/>
        </authorList>
    </citation>
    <scope>NUCLEOTIDE SEQUENCE [LARGE SCALE GENOMIC DNA]</scope>
    <source>
        <strain evidence="2">MOR084</strain>
    </source>
</reference>
<dbReference type="EMBL" id="AHON02000013">
    <property type="protein sequence ID" value="EKO35391.1"/>
    <property type="molecule type" value="Genomic_DNA"/>
</dbReference>
<dbReference type="Gene3D" id="3.40.50.300">
    <property type="entry name" value="P-loop containing nucleotide triphosphate hydrolases"/>
    <property type="match status" value="1"/>
</dbReference>
<gene>
    <name evidence="2" type="ORF">LEP1GSC179_1211</name>
</gene>
<comment type="caution">
    <text evidence="2">The sequence shown here is derived from an EMBL/GenBank/DDBJ whole genome shotgun (WGS) entry which is preliminary data.</text>
</comment>
<organism evidence="2 3">
    <name type="scientific">Leptospira santarosai str. MOR084</name>
    <dbReference type="NCBI Taxonomy" id="1049984"/>
    <lineage>
        <taxon>Bacteria</taxon>
        <taxon>Pseudomonadati</taxon>
        <taxon>Spirochaetota</taxon>
        <taxon>Spirochaetia</taxon>
        <taxon>Leptospirales</taxon>
        <taxon>Leptospiraceae</taxon>
        <taxon>Leptospira</taxon>
    </lineage>
</organism>
<accession>A0A0E2BJA5</accession>
<dbReference type="AlphaFoldDB" id="A0A0E2BJA5"/>
<name>A0A0E2BJA5_9LEPT</name>
<dbReference type="RefSeq" id="WP_004484285.1">
    <property type="nucleotide sequence ID" value="NZ_AHON02000013.1"/>
</dbReference>
<dbReference type="Proteomes" id="UP000006329">
    <property type="component" value="Unassembled WGS sequence"/>
</dbReference>
<evidence type="ECO:0000259" key="1">
    <source>
        <dbReference type="Pfam" id="PF05876"/>
    </source>
</evidence>
<keyword evidence="3" id="KW-1185">Reference proteome</keyword>
<dbReference type="InterPro" id="IPR046453">
    <property type="entry name" value="GpA_ATPase"/>
</dbReference>
<evidence type="ECO:0000313" key="2">
    <source>
        <dbReference type="EMBL" id="EKO35391.1"/>
    </source>
</evidence>
<dbReference type="GO" id="GO:0016887">
    <property type="term" value="F:ATP hydrolysis activity"/>
    <property type="evidence" value="ECO:0007669"/>
    <property type="project" value="InterPro"/>
</dbReference>
<dbReference type="Pfam" id="PF05876">
    <property type="entry name" value="GpA_ATPase"/>
    <property type="match status" value="1"/>
</dbReference>
<feature type="domain" description="Phage terminase large subunit GpA ATPase" evidence="1">
    <location>
        <begin position="51"/>
        <end position="251"/>
    </location>
</feature>
<sequence length="542" mass="62827">MGSNRLTEKDINEFIELGRSMQDISYEEWLRRYFKIKELDWREFSFEGHEPMREIYSNYKHPHITLRKAAQLGASTFSIARSLYSGDKFGLSTAYYFPTDTDVDDFVDDKFAHIIEQSEYLSDLSKNTSTDNKGLKVFRGFVIYFRGVHTKRKVKSITVDHVVKDEVDEANQENLKFADDRMLHSKYKWITELSQPSIDDFGIDASFKRSDMRFFGIKCGCGLWNFPDETWPDCLMTRGDAVYIGCIKCTKKLNITNGEWVPKVESRTKDQLGYHLSHLIFNVISPSEIKKRHDEILTTAERKNFQISILGKPYSNSNSKPITLSVLQAAERDYTLLPQMNTQSSYFGMDVGDKCHLVFGHAVNKIIRVHWFAELAADDEEGIVSLVRRHRPICGVIDAMPYKTLSKNIAREFPGDVYIQYFKGDTLNSSMEGEGEKAVPKVTTNRTESLDNTTDLLREGRIELPRYKRTSDSMLPLYNLFRDHCQMLIKEPIERSNGITEYEYKHNVPNHFGMALNSMVIAYELSKPRIFYDDRFIDGNFY</sequence>
<evidence type="ECO:0000313" key="3">
    <source>
        <dbReference type="Proteomes" id="UP000006329"/>
    </source>
</evidence>
<protein>
    <submittedName>
        <fullName evidence="2">Phage terminase large subunit GpA-like protein</fullName>
    </submittedName>
</protein>
<proteinExistence type="predicted"/>
<dbReference type="InterPro" id="IPR027417">
    <property type="entry name" value="P-loop_NTPase"/>
</dbReference>